<dbReference type="RefSeq" id="WP_073367530.1">
    <property type="nucleotide sequence ID" value="NZ_FNTL01000004.1"/>
</dbReference>
<reference evidence="2" key="1">
    <citation type="submission" date="2016-10" db="EMBL/GenBank/DDBJ databases">
        <authorList>
            <person name="Varghese N."/>
        </authorList>
    </citation>
    <scope>NUCLEOTIDE SEQUENCE [LARGE SCALE GENOMIC DNA]</scope>
    <source>
        <strain evidence="2">DSM 44719</strain>
    </source>
</reference>
<dbReference type="SUPFAM" id="SSF47113">
    <property type="entry name" value="Histone-fold"/>
    <property type="match status" value="1"/>
</dbReference>
<protein>
    <recommendedName>
        <fullName evidence="3">DUF1931 family protein</fullName>
    </recommendedName>
</protein>
<dbReference type="CDD" id="cd22923">
    <property type="entry name" value="HFD_Aq328-like_rpt2"/>
    <property type="match status" value="1"/>
</dbReference>
<evidence type="ECO:0000313" key="2">
    <source>
        <dbReference type="Proteomes" id="UP000183407"/>
    </source>
</evidence>
<dbReference type="AlphaFoldDB" id="A0A1H5D119"/>
<evidence type="ECO:0000313" key="1">
    <source>
        <dbReference type="EMBL" id="SED72533.1"/>
    </source>
</evidence>
<dbReference type="InterPro" id="IPR015207">
    <property type="entry name" value="DUF1931"/>
</dbReference>
<dbReference type="Gene3D" id="1.10.20.10">
    <property type="entry name" value="Histone, subunit A"/>
    <property type="match status" value="1"/>
</dbReference>
<name>A0A1H5D119_RHOJO</name>
<dbReference type="OrthoDB" id="14134at2"/>
<dbReference type="Proteomes" id="UP000183407">
    <property type="component" value="Unassembled WGS sequence"/>
</dbReference>
<dbReference type="Pfam" id="PF09123">
    <property type="entry name" value="DUF1931"/>
    <property type="match status" value="1"/>
</dbReference>
<proteinExistence type="predicted"/>
<gene>
    <name evidence="1" type="ORF">SAMN04490220_5338</name>
</gene>
<dbReference type="EMBL" id="FNTL01000004">
    <property type="protein sequence ID" value="SED72533.1"/>
    <property type="molecule type" value="Genomic_DNA"/>
</dbReference>
<dbReference type="InterPro" id="IPR009072">
    <property type="entry name" value="Histone-fold"/>
</dbReference>
<sequence length="157" mass="17625">MDAAEAARVMTFDQFQDIFRVVASVGVGRDDFRPFDDIVTGKLYDLLLVAQQGAAAQHRYIIELTDLPITKGLQENIDLFRELGPRLRVEPVLARLATYPPLDRILASETQARLPEITGGLSATLARTFRTVYPDVRFLRSHGPHWSTISALVDLYL</sequence>
<organism evidence="1 2">
    <name type="scientific">Rhodococcus jostii</name>
    <dbReference type="NCBI Taxonomy" id="132919"/>
    <lineage>
        <taxon>Bacteria</taxon>
        <taxon>Bacillati</taxon>
        <taxon>Actinomycetota</taxon>
        <taxon>Actinomycetes</taxon>
        <taxon>Mycobacteriales</taxon>
        <taxon>Nocardiaceae</taxon>
        <taxon>Rhodococcus</taxon>
    </lineage>
</organism>
<evidence type="ECO:0008006" key="3">
    <source>
        <dbReference type="Google" id="ProtNLM"/>
    </source>
</evidence>
<dbReference type="GO" id="GO:0046982">
    <property type="term" value="F:protein heterodimerization activity"/>
    <property type="evidence" value="ECO:0007669"/>
    <property type="project" value="InterPro"/>
</dbReference>
<accession>A0A1H5D119</accession>